<keyword evidence="3" id="KW-0732">Signal</keyword>
<dbReference type="PROSITE" id="PS00122">
    <property type="entry name" value="CARBOXYLESTERASE_B_1"/>
    <property type="match status" value="1"/>
</dbReference>
<dbReference type="InterPro" id="IPR029058">
    <property type="entry name" value="AB_hydrolase_fold"/>
</dbReference>
<keyword evidence="6" id="KW-1185">Reference proteome</keyword>
<dbReference type="Pfam" id="PF00135">
    <property type="entry name" value="COesterase"/>
    <property type="match status" value="1"/>
</dbReference>
<evidence type="ECO:0000256" key="2">
    <source>
        <dbReference type="ARBA" id="ARBA00022801"/>
    </source>
</evidence>
<dbReference type="InterPro" id="IPR019826">
    <property type="entry name" value="Carboxylesterase_B_AS"/>
</dbReference>
<feature type="domain" description="Carboxylesterase type B" evidence="4">
    <location>
        <begin position="29"/>
        <end position="541"/>
    </location>
</feature>
<dbReference type="Gene3D" id="3.40.50.1820">
    <property type="entry name" value="alpha/beta hydrolase"/>
    <property type="match status" value="1"/>
</dbReference>
<comment type="similarity">
    <text evidence="1 3">Belongs to the type-B carboxylesterase/lipase family.</text>
</comment>
<reference evidence="5 6" key="1">
    <citation type="submission" date="2023-01" db="EMBL/GenBank/DDBJ databases">
        <title>Analysis of 21 Apiospora genomes using comparative genomics revels a genus with tremendous synthesis potential of carbohydrate active enzymes and secondary metabolites.</title>
        <authorList>
            <person name="Sorensen T."/>
        </authorList>
    </citation>
    <scope>NUCLEOTIDE SEQUENCE [LARGE SCALE GENOMIC DNA]</scope>
    <source>
        <strain evidence="5 6">CBS 24483</strain>
    </source>
</reference>
<gene>
    <name evidence="5" type="ORF">PG986_002877</name>
</gene>
<organism evidence="5 6">
    <name type="scientific">Apiospora aurea</name>
    <dbReference type="NCBI Taxonomy" id="335848"/>
    <lineage>
        <taxon>Eukaryota</taxon>
        <taxon>Fungi</taxon>
        <taxon>Dikarya</taxon>
        <taxon>Ascomycota</taxon>
        <taxon>Pezizomycotina</taxon>
        <taxon>Sordariomycetes</taxon>
        <taxon>Xylariomycetidae</taxon>
        <taxon>Amphisphaeriales</taxon>
        <taxon>Apiosporaceae</taxon>
        <taxon>Apiospora</taxon>
    </lineage>
</organism>
<feature type="signal peptide" evidence="3">
    <location>
        <begin position="1"/>
        <end position="18"/>
    </location>
</feature>
<sequence>MPGLSLIRISVLAGLAWALPAYDSTPVATVQNGSYFGVLSPTYSQDNFLGMPYAQSPTGDLRFRAPQPLNESWDGVRNATEYSPQCFGYGSDTWVLGNYVSEDCLTINVVRPHGVGNDDTKLPVALWIHGGGLTNGGSSDPRYNLSRIVDQSVKMGKPMVAVSMNYRLHAWGFLFSDEIKAAGAGNLGFRDQHLAIQWVHDNIAAFGGDPKQVTIWGESAGARSVAAQLVAFGGRDEGLYRAAIMQSGTGYETDFGEVDTGALTWQDYYNTLVNKTNCAGAADTLQCLRNVPTWDLSNILNSTASPTFSSPTIDGDFIQAPRWQLVRDGKFVHVPLIIGTNFDEGTSFGQKGINTTAQWEAYLRSSASANNATIAELSALYPDDPAVGIPATFEGRPEGELASYGAMWKRVAAFAGDRGYQAPRRVWAQAWAAAGLPTYTYAFNVLSTGIEPVVGSTHFQEVAYVFDNTAGLGYDTAVAVNPFGGKPEAYFELADLMSRMWVSFVTTLDPNRHETPGHDEVAWPAYGLEKAQNLAFDANVTALAYVQGDDFRKEQFEYFQKKLWT</sequence>
<evidence type="ECO:0000259" key="4">
    <source>
        <dbReference type="Pfam" id="PF00135"/>
    </source>
</evidence>
<dbReference type="InterPro" id="IPR019819">
    <property type="entry name" value="Carboxylesterase_B_CS"/>
</dbReference>
<dbReference type="EMBL" id="JAQQWE010000002">
    <property type="protein sequence ID" value="KAK7962052.1"/>
    <property type="molecule type" value="Genomic_DNA"/>
</dbReference>
<dbReference type="InterPro" id="IPR050654">
    <property type="entry name" value="AChE-related_enzymes"/>
</dbReference>
<evidence type="ECO:0000256" key="3">
    <source>
        <dbReference type="RuleBase" id="RU361235"/>
    </source>
</evidence>
<dbReference type="RefSeq" id="XP_066704163.1">
    <property type="nucleotide sequence ID" value="XM_066839099.1"/>
</dbReference>
<dbReference type="SUPFAM" id="SSF53474">
    <property type="entry name" value="alpha/beta-Hydrolases"/>
    <property type="match status" value="1"/>
</dbReference>
<proteinExistence type="inferred from homology"/>
<dbReference type="Proteomes" id="UP001391051">
    <property type="component" value="Unassembled WGS sequence"/>
</dbReference>
<keyword evidence="2 3" id="KW-0378">Hydrolase</keyword>
<comment type="caution">
    <text evidence="5">The sequence shown here is derived from an EMBL/GenBank/DDBJ whole genome shotgun (WGS) entry which is preliminary data.</text>
</comment>
<evidence type="ECO:0000313" key="6">
    <source>
        <dbReference type="Proteomes" id="UP001391051"/>
    </source>
</evidence>
<dbReference type="PANTHER" id="PTHR43918:SF4">
    <property type="entry name" value="CARBOXYLIC ESTER HYDROLASE"/>
    <property type="match status" value="1"/>
</dbReference>
<dbReference type="PANTHER" id="PTHR43918">
    <property type="entry name" value="ACETYLCHOLINESTERASE"/>
    <property type="match status" value="1"/>
</dbReference>
<feature type="chain" id="PRO_5045009295" description="Carboxylic ester hydrolase" evidence="3">
    <location>
        <begin position="19"/>
        <end position="565"/>
    </location>
</feature>
<dbReference type="PROSITE" id="PS00941">
    <property type="entry name" value="CARBOXYLESTERASE_B_2"/>
    <property type="match status" value="1"/>
</dbReference>
<dbReference type="GeneID" id="92072161"/>
<evidence type="ECO:0000313" key="5">
    <source>
        <dbReference type="EMBL" id="KAK7962052.1"/>
    </source>
</evidence>
<dbReference type="EC" id="3.1.1.-" evidence="3"/>
<protein>
    <recommendedName>
        <fullName evidence="3">Carboxylic ester hydrolase</fullName>
        <ecNumber evidence="3">3.1.1.-</ecNumber>
    </recommendedName>
</protein>
<name>A0ABR1QQY2_9PEZI</name>
<evidence type="ECO:0000256" key="1">
    <source>
        <dbReference type="ARBA" id="ARBA00005964"/>
    </source>
</evidence>
<accession>A0ABR1QQY2</accession>
<dbReference type="InterPro" id="IPR002018">
    <property type="entry name" value="CarbesteraseB"/>
</dbReference>